<dbReference type="EnsemblMetazoa" id="CJA11614.1">
    <property type="protein sequence ID" value="CJA11614.1"/>
    <property type="gene ID" value="WBGene00130818"/>
</dbReference>
<reference evidence="1" key="2">
    <citation type="submission" date="2022-06" db="UniProtKB">
        <authorList>
            <consortium name="EnsemblMetazoa"/>
        </authorList>
    </citation>
    <scope>IDENTIFICATION</scope>
    <source>
        <strain evidence="1">DF5081</strain>
    </source>
</reference>
<name>A0A8R1HTU8_CAEJA</name>
<proteinExistence type="predicted"/>
<dbReference type="OMA" id="CVISDIC"/>
<reference evidence="2" key="1">
    <citation type="submission" date="2010-08" db="EMBL/GenBank/DDBJ databases">
        <authorList>
            <consortium name="Caenorhabditis japonica Sequencing Consortium"/>
            <person name="Wilson R.K."/>
        </authorList>
    </citation>
    <scope>NUCLEOTIDE SEQUENCE [LARGE SCALE GENOMIC DNA]</scope>
    <source>
        <strain evidence="2">DF5081</strain>
    </source>
</reference>
<accession>A0A8R1HTU8</accession>
<evidence type="ECO:0000313" key="1">
    <source>
        <dbReference type="EnsemblMetazoa" id="CJA11614.1"/>
    </source>
</evidence>
<evidence type="ECO:0000313" key="2">
    <source>
        <dbReference type="Proteomes" id="UP000005237"/>
    </source>
</evidence>
<protein>
    <submittedName>
        <fullName evidence="1">Uncharacterized protein</fullName>
    </submittedName>
</protein>
<keyword evidence="2" id="KW-1185">Reference proteome</keyword>
<dbReference type="AlphaFoldDB" id="A0A8R1HTU8"/>
<sequence>MKEHSRNDKNVCKESFRALESLLIKEAADASFAAINANKYGFYSPRTELRTGRLYYLAEPMLVRFAEKEGKSHADSSYLDLLPYLEISFVKHDKPCKLPSLGHGWNGVNEARVCICVKFKNGFLFSHETIRKMAKFVPRAPLIRHYVNFYRYMTGVTGEDVQNMKKTLLTQFPEPEDVQQKFHLDTKKFQKEDDAVVVEMFLSDLNDLSKIIEILRSEWKHSSLWESILAMCEPRPRVEQAKMKFVNLQLALKRAQFLLQFETEFGDMTSEFLENFGIFMT</sequence>
<dbReference type="Proteomes" id="UP000005237">
    <property type="component" value="Unassembled WGS sequence"/>
</dbReference>
<organism evidence="1 2">
    <name type="scientific">Caenorhabditis japonica</name>
    <dbReference type="NCBI Taxonomy" id="281687"/>
    <lineage>
        <taxon>Eukaryota</taxon>
        <taxon>Metazoa</taxon>
        <taxon>Ecdysozoa</taxon>
        <taxon>Nematoda</taxon>
        <taxon>Chromadorea</taxon>
        <taxon>Rhabditida</taxon>
        <taxon>Rhabditina</taxon>
        <taxon>Rhabditomorpha</taxon>
        <taxon>Rhabditoidea</taxon>
        <taxon>Rhabditidae</taxon>
        <taxon>Peloderinae</taxon>
        <taxon>Caenorhabditis</taxon>
    </lineage>
</organism>